<dbReference type="PANTHER" id="PTHR36925:SF1">
    <property type="entry name" value="COBALT-PRECORRIN-6A REDUCTASE"/>
    <property type="match status" value="1"/>
</dbReference>
<dbReference type="EMBL" id="WMZR01000022">
    <property type="protein sequence ID" value="MTS52731.1"/>
    <property type="molecule type" value="Genomic_DNA"/>
</dbReference>
<keyword evidence="2" id="KW-0169">Cobalamin biosynthesis</keyword>
<dbReference type="Gene3D" id="3.40.50.720">
    <property type="entry name" value="NAD(P)-binding Rossmann-like Domain"/>
    <property type="match status" value="1"/>
</dbReference>
<dbReference type="EC" id="1.3.1.54" evidence="4"/>
<reference evidence="4 5" key="1">
    <citation type="journal article" date="2019" name="Nat. Med.">
        <title>A library of human gut bacterial isolates paired with longitudinal multiomics data enables mechanistic microbiome research.</title>
        <authorList>
            <person name="Poyet M."/>
            <person name="Groussin M."/>
            <person name="Gibbons S.M."/>
            <person name="Avila-Pacheco J."/>
            <person name="Jiang X."/>
            <person name="Kearney S.M."/>
            <person name="Perrotta A.R."/>
            <person name="Berdy B."/>
            <person name="Zhao S."/>
            <person name="Lieberman T.D."/>
            <person name="Swanson P.K."/>
            <person name="Smith M."/>
            <person name="Roesemann S."/>
            <person name="Alexander J.E."/>
            <person name="Rich S.A."/>
            <person name="Livny J."/>
            <person name="Vlamakis H."/>
            <person name="Clish C."/>
            <person name="Bullock K."/>
            <person name="Deik A."/>
            <person name="Scott J."/>
            <person name="Pierce K.A."/>
            <person name="Xavier R.J."/>
            <person name="Alm E.J."/>
        </authorList>
    </citation>
    <scope>NUCLEOTIDE SEQUENCE [LARGE SCALE GENOMIC DNA]</scope>
    <source>
        <strain evidence="4 5">BIOML-A7</strain>
    </source>
</reference>
<sequence>MKVLVFGGTTEGRLLARELSALGAQVTVSVATALGAEELRGVPPLTVCVGRKDTRRMREMLPGFAVCVDATHPYAAEASGNIRAACLAAGVPYRRLLRGASALPPDSVVVPDAPAAARWLAGTQGNILLATGAKELAAFAGLDAERLYPRVLPTHEGLAACEAAGVPHGNIIALQGPFTRELNEALMRRFDIGYLVTKDGGAPGGFGEKAQAARNVGARLVVIRRPADSGEDYAAVLNECREMMACR</sequence>
<evidence type="ECO:0000313" key="5">
    <source>
        <dbReference type="Proteomes" id="UP000449193"/>
    </source>
</evidence>
<dbReference type="UniPathway" id="UPA00148"/>
<dbReference type="InterPro" id="IPR003723">
    <property type="entry name" value="Precorrin-6x_reduct"/>
</dbReference>
<dbReference type="Proteomes" id="UP000449193">
    <property type="component" value="Unassembled WGS sequence"/>
</dbReference>
<evidence type="ECO:0000256" key="3">
    <source>
        <dbReference type="ARBA" id="ARBA00023002"/>
    </source>
</evidence>
<dbReference type="PROSITE" id="PS51014">
    <property type="entry name" value="COBK_CBIJ"/>
    <property type="match status" value="1"/>
</dbReference>
<name>A0A6I3QSS0_9FIRM</name>
<comment type="pathway">
    <text evidence="1">Cofactor biosynthesis; adenosylcobalamin biosynthesis.</text>
</comment>
<comment type="caution">
    <text evidence="4">The sequence shown here is derived from an EMBL/GenBank/DDBJ whole genome shotgun (WGS) entry which is preliminary data.</text>
</comment>
<keyword evidence="3 4" id="KW-0560">Oxidoreductase</keyword>
<dbReference type="GO" id="GO:0009236">
    <property type="term" value="P:cobalamin biosynthetic process"/>
    <property type="evidence" value="ECO:0007669"/>
    <property type="project" value="UniProtKB-UniPathway"/>
</dbReference>
<dbReference type="SUPFAM" id="SSF51735">
    <property type="entry name" value="NAD(P)-binding Rossmann-fold domains"/>
    <property type="match status" value="1"/>
</dbReference>
<dbReference type="Pfam" id="PF02571">
    <property type="entry name" value="CbiJ"/>
    <property type="match status" value="1"/>
</dbReference>
<dbReference type="RefSeq" id="WP_155201734.1">
    <property type="nucleotide sequence ID" value="NZ_JANGBT010000013.1"/>
</dbReference>
<dbReference type="InterPro" id="IPR036291">
    <property type="entry name" value="NAD(P)-bd_dom_sf"/>
</dbReference>
<dbReference type="AlphaFoldDB" id="A0A6I3QSS0"/>
<dbReference type="PANTHER" id="PTHR36925">
    <property type="entry name" value="COBALT-PRECORRIN-6A REDUCTASE"/>
    <property type="match status" value="1"/>
</dbReference>
<accession>A0A6I3QSS0</accession>
<dbReference type="NCBIfam" id="TIGR00715">
    <property type="entry name" value="precor6x_red"/>
    <property type="match status" value="1"/>
</dbReference>
<proteinExistence type="predicted"/>
<evidence type="ECO:0000256" key="2">
    <source>
        <dbReference type="ARBA" id="ARBA00022573"/>
    </source>
</evidence>
<protein>
    <submittedName>
        <fullName evidence="4">Precorrin-6A reductase</fullName>
        <ecNumber evidence="4">1.3.1.54</ecNumber>
    </submittedName>
</protein>
<organism evidence="4 5">
    <name type="scientific">Ruthenibacterium lactatiformans</name>
    <dbReference type="NCBI Taxonomy" id="1550024"/>
    <lineage>
        <taxon>Bacteria</taxon>
        <taxon>Bacillati</taxon>
        <taxon>Bacillota</taxon>
        <taxon>Clostridia</taxon>
        <taxon>Eubacteriales</taxon>
        <taxon>Oscillospiraceae</taxon>
        <taxon>Ruthenibacterium</taxon>
    </lineage>
</organism>
<evidence type="ECO:0000256" key="1">
    <source>
        <dbReference type="ARBA" id="ARBA00004953"/>
    </source>
</evidence>
<evidence type="ECO:0000313" key="4">
    <source>
        <dbReference type="EMBL" id="MTS52731.1"/>
    </source>
</evidence>
<dbReference type="GO" id="GO:0016994">
    <property type="term" value="F:precorrin-6A reductase activity"/>
    <property type="evidence" value="ECO:0007669"/>
    <property type="project" value="UniProtKB-EC"/>
</dbReference>
<gene>
    <name evidence="4" type="primary">cobK</name>
    <name evidence="4" type="ORF">GMD52_14490</name>
</gene>